<dbReference type="Gene3D" id="3.40.50.300">
    <property type="entry name" value="P-loop containing nucleotide triphosphate hydrolases"/>
    <property type="match status" value="1"/>
</dbReference>
<sequence>MNDRNPIIFVMGVSGSGKSTIGLLLAEKLRINFFDGDDFHPKENVKKMAEGIPLDDNDRQGWLERLNLLALENSEKGAIIACSALKTKYRSILQKGLKKKLYFVYLKGSFDEIMARLKQRQNHFMPPELLQSQFDTLEVPDDAITVSIMLTPDEITEEVIAQLNNKKAPL</sequence>
<accession>A0ABY1KQP5</accession>
<evidence type="ECO:0000256" key="4">
    <source>
        <dbReference type="ARBA" id="ARBA00022679"/>
    </source>
</evidence>
<dbReference type="EMBL" id="FTOB01000003">
    <property type="protein sequence ID" value="SIS66051.1"/>
    <property type="molecule type" value="Genomic_DNA"/>
</dbReference>
<evidence type="ECO:0000313" key="11">
    <source>
        <dbReference type="Proteomes" id="UP000185728"/>
    </source>
</evidence>
<keyword evidence="7 9" id="KW-0067">ATP-binding</keyword>
<keyword evidence="4 9" id="KW-0808">Transferase</keyword>
<dbReference type="SUPFAM" id="SSF52540">
    <property type="entry name" value="P-loop containing nucleoside triphosphate hydrolases"/>
    <property type="match status" value="1"/>
</dbReference>
<dbReference type="InterPro" id="IPR006001">
    <property type="entry name" value="Therm_gnt_kin"/>
</dbReference>
<evidence type="ECO:0000313" key="10">
    <source>
        <dbReference type="EMBL" id="SIS66051.1"/>
    </source>
</evidence>
<comment type="pathway">
    <text evidence="1">Carbohydrate acid metabolism.</text>
</comment>
<evidence type="ECO:0000256" key="5">
    <source>
        <dbReference type="ARBA" id="ARBA00022741"/>
    </source>
</evidence>
<reference evidence="10 11" key="1">
    <citation type="submission" date="2017-01" db="EMBL/GenBank/DDBJ databases">
        <authorList>
            <person name="Varghese N."/>
            <person name="Submissions S."/>
        </authorList>
    </citation>
    <scope>NUCLEOTIDE SEQUENCE [LARGE SCALE GENOMIC DNA]</scope>
    <source>
        <strain evidence="10 11">DSM 2061</strain>
    </source>
</reference>
<dbReference type="NCBIfam" id="TIGR01313">
    <property type="entry name" value="therm_gnt_kin"/>
    <property type="match status" value="1"/>
</dbReference>
<comment type="similarity">
    <text evidence="2 9">Belongs to the gluconokinase GntK/GntV family.</text>
</comment>
<dbReference type="CDD" id="cd02021">
    <property type="entry name" value="GntK"/>
    <property type="match status" value="1"/>
</dbReference>
<keyword evidence="6 9" id="KW-0418">Kinase</keyword>
<dbReference type="PANTHER" id="PTHR43442">
    <property type="entry name" value="GLUCONOKINASE-RELATED"/>
    <property type="match status" value="1"/>
</dbReference>
<dbReference type="InterPro" id="IPR031322">
    <property type="entry name" value="Shikimate/glucono_kinase"/>
</dbReference>
<dbReference type="Pfam" id="PF01202">
    <property type="entry name" value="SKI"/>
    <property type="match status" value="1"/>
</dbReference>
<dbReference type="EC" id="2.7.1.12" evidence="3 9"/>
<dbReference type="RefSeq" id="WP_076455012.1">
    <property type="nucleotide sequence ID" value="NZ_FTOB01000003.1"/>
</dbReference>
<comment type="caution">
    <text evidence="10">The sequence shown here is derived from an EMBL/GenBank/DDBJ whole genome shotgun (WGS) entry which is preliminary data.</text>
</comment>
<evidence type="ECO:0000256" key="9">
    <source>
        <dbReference type="RuleBase" id="RU363066"/>
    </source>
</evidence>
<keyword evidence="5 9" id="KW-0547">Nucleotide-binding</keyword>
<proteinExistence type="inferred from homology"/>
<name>A0ABY1KQP5_9FLAO</name>
<evidence type="ECO:0000256" key="3">
    <source>
        <dbReference type="ARBA" id="ARBA00012054"/>
    </source>
</evidence>
<evidence type="ECO:0000256" key="2">
    <source>
        <dbReference type="ARBA" id="ARBA00008420"/>
    </source>
</evidence>
<organism evidence="10 11">
    <name type="scientific">Zobellia uliginosa</name>
    <dbReference type="NCBI Taxonomy" id="143224"/>
    <lineage>
        <taxon>Bacteria</taxon>
        <taxon>Pseudomonadati</taxon>
        <taxon>Bacteroidota</taxon>
        <taxon>Flavobacteriia</taxon>
        <taxon>Flavobacteriales</taxon>
        <taxon>Flavobacteriaceae</taxon>
        <taxon>Zobellia</taxon>
    </lineage>
</organism>
<protein>
    <recommendedName>
        <fullName evidence="3 9">Gluconokinase</fullName>
        <ecNumber evidence="3 9">2.7.1.12</ecNumber>
    </recommendedName>
</protein>
<dbReference type="PANTHER" id="PTHR43442:SF3">
    <property type="entry name" value="GLUCONOKINASE-RELATED"/>
    <property type="match status" value="1"/>
</dbReference>
<gene>
    <name evidence="10" type="ORF">SAMN05421766_103204</name>
</gene>
<keyword evidence="11" id="KW-1185">Reference proteome</keyword>
<evidence type="ECO:0000256" key="6">
    <source>
        <dbReference type="ARBA" id="ARBA00022777"/>
    </source>
</evidence>
<evidence type="ECO:0000256" key="8">
    <source>
        <dbReference type="ARBA" id="ARBA00048090"/>
    </source>
</evidence>
<dbReference type="InterPro" id="IPR027417">
    <property type="entry name" value="P-loop_NTPase"/>
</dbReference>
<evidence type="ECO:0000256" key="1">
    <source>
        <dbReference type="ARBA" id="ARBA00004761"/>
    </source>
</evidence>
<dbReference type="PRINTS" id="PR01100">
    <property type="entry name" value="SHIKIMTKNASE"/>
</dbReference>
<comment type="catalytic activity">
    <reaction evidence="8 9">
        <text>D-gluconate + ATP = 6-phospho-D-gluconate + ADP + H(+)</text>
        <dbReference type="Rhea" id="RHEA:19433"/>
        <dbReference type="ChEBI" id="CHEBI:15378"/>
        <dbReference type="ChEBI" id="CHEBI:18391"/>
        <dbReference type="ChEBI" id="CHEBI:30616"/>
        <dbReference type="ChEBI" id="CHEBI:58759"/>
        <dbReference type="ChEBI" id="CHEBI:456216"/>
        <dbReference type="EC" id="2.7.1.12"/>
    </reaction>
</comment>
<dbReference type="Proteomes" id="UP000185728">
    <property type="component" value="Unassembled WGS sequence"/>
</dbReference>
<evidence type="ECO:0000256" key="7">
    <source>
        <dbReference type="ARBA" id="ARBA00022840"/>
    </source>
</evidence>